<protein>
    <submittedName>
        <fullName evidence="2">TNN protein</fullName>
    </submittedName>
</protein>
<accession>A0A812S6U9</accession>
<proteinExistence type="predicted"/>
<dbReference type="OrthoDB" id="418560at2759"/>
<dbReference type="Proteomes" id="UP000604046">
    <property type="component" value="Unassembled WGS sequence"/>
</dbReference>
<feature type="compositionally biased region" description="Low complexity" evidence="1">
    <location>
        <begin position="1074"/>
        <end position="1085"/>
    </location>
</feature>
<organism evidence="2 3">
    <name type="scientific">Symbiodinium natans</name>
    <dbReference type="NCBI Taxonomy" id="878477"/>
    <lineage>
        <taxon>Eukaryota</taxon>
        <taxon>Sar</taxon>
        <taxon>Alveolata</taxon>
        <taxon>Dinophyceae</taxon>
        <taxon>Suessiales</taxon>
        <taxon>Symbiodiniaceae</taxon>
        <taxon>Symbiodinium</taxon>
    </lineage>
</organism>
<evidence type="ECO:0000313" key="2">
    <source>
        <dbReference type="EMBL" id="CAE7465800.1"/>
    </source>
</evidence>
<evidence type="ECO:0000256" key="1">
    <source>
        <dbReference type="SAM" id="MobiDB-lite"/>
    </source>
</evidence>
<feature type="region of interest" description="Disordered" evidence="1">
    <location>
        <begin position="1024"/>
        <end position="1096"/>
    </location>
</feature>
<keyword evidence="3" id="KW-1185">Reference proteome</keyword>
<reference evidence="2" key="1">
    <citation type="submission" date="2021-02" db="EMBL/GenBank/DDBJ databases">
        <authorList>
            <person name="Dougan E. K."/>
            <person name="Rhodes N."/>
            <person name="Thang M."/>
            <person name="Chan C."/>
        </authorList>
    </citation>
    <scope>NUCLEOTIDE SEQUENCE</scope>
</reference>
<feature type="compositionally biased region" description="Basic and acidic residues" evidence="1">
    <location>
        <begin position="1063"/>
        <end position="1073"/>
    </location>
</feature>
<dbReference type="EMBL" id="CAJNDS010002413">
    <property type="protein sequence ID" value="CAE7465800.1"/>
    <property type="molecule type" value="Genomic_DNA"/>
</dbReference>
<gene>
    <name evidence="2" type="primary">TNN</name>
    <name evidence="2" type="ORF">SNAT2548_LOCUS26004</name>
</gene>
<comment type="caution">
    <text evidence="2">The sequence shown here is derived from an EMBL/GenBank/DDBJ whole genome shotgun (WGS) entry which is preliminary data.</text>
</comment>
<feature type="region of interest" description="Disordered" evidence="1">
    <location>
        <begin position="1490"/>
        <end position="1509"/>
    </location>
</feature>
<sequence>MALTAWLLAGPCEIRVKGDSGRSRKNVAVKAQCLTPWLDTDELRQADALAQHVLGVIEYQADFAYDTSCVLTSVQNVQRLHWKLMGASDKDLWFFKVTQLAMFAQPLHVPRFLPHSKAKVYDVVSEDFRAELALHLDERPEWLQEDPEIAFIVPARFAYLICQHRFRSFCLPSPFVQGQWRVSEWKLNTMGHRLAAAFQGRHAPLVAAQESRLFSLTNCQDLADDIRGNMLRLPEQQAHEMKSWVAQLQNTSDDMALPRAADEKFRRLIDFVFFCELLKDVSAAKEAMRRALELTFPKSLLAVAKASLDSDVSLMLWQRAFAWSTQFVQKVKTSRYMMWDSSPQYSRDYEMIRVVSISHRDIRQLFASVKEMSNMWKQDGGLDMQLLQNETASQHAEEQDMFRFAEEVLCPHICPAVLLGFGATSLAHKYHTLAHAFRLEQFNAESLQAYCKEFVSVTSDFGVEHMLSRVGPVLISTECQWFEDADPQSLKQVLKNAPTACSDVQDCVLEDVARDDVLDLAEDAFSSLDDGLLDMEGPIVEPLLLDMSDDDVGDASLDEAAVDPVPLEVEQGDVAGADPAIFEDVPAGPTMEFSDMFSFPGVHHVLDNAVNGFEGAMENYKEYIDMASKLCKFLHKTETRDILLARCFGDAVGQQFHDSFKKFQGNIFPGRWGTVAFSVPQLLALERALRWGWNKVRYLQDANARTASTTCLVEHADSAIESSVFWAWLCMLDHLVFIVRKATAWLESCPCHWELLQRDTEANPIPPRIKRRFRRCPMRGMRAPELCNGELLLVMGLVCEQTGLQLLNKLPRDISAEERAQLLDEFNAGRSHLCFYLAMKLSALEEWPWKVCVLAHTDEDVARQVLGEALASDCGHARLQTLKGELRPLCARWAAGESLHSPGMAALCTFVAELCFVPVNERPAEALHRQTKLHGRNRPRHTVGFMSLKQRMPELKQLLTSRPAVLHDLASLCHMVRNNDRCVSTLGLHLHPSVQQVRGRRNAFRDPLLAQIVYHADPGTLYALPVPELPMDPGEGGDARGGGEDGDDGPGNPPEREEECPADDSRGDEDSRDGNGSSSSESLSGQPPGNPEADLSNARTASLETLVKTHASQSAKLLQKLMLDRLAAILAECKGGFLSLPYTAKATRSLASVLKLQNQQKYELGDDLNLESKLDIRAGSNLASDATLAHRKQFTAAARYLMFFKVVRVNPRKLKRAKVEHEAGFSSSDVVVAPHKLHNINAVAKKVSVEAMALQSGGSMAGCSVVVDFACLEAERLTQVRTWSKSDRLDYLIKRDVLPEAEKWSKNRKEALSILLAELVENQDGARESFWRLARERKDILAVFQGLGWVVQTEVAGGKSWTLTPLGKECVDVCVTLTAPEPALELRTDCPPEELSTWELVVSLDRAGFGHVVKEKSSRDPDFDPEVSASKVWYTKPQAVQVCREYLLCLLRASFKVKHWQVAGFYAALLAGKEYVPKRKAIKLGEYDENDSDAGALPPRTRKSQSQQMPRMSQTWAVKEAKSQAAALDPPLSQNRLWQVRHLYAMKLPAILHRAQAVTVVATLILIPAQASPALPLLIPLQVRRRMPLRLLLSLPGRGQSRIVNPNNGFAFGFNHVTQVFKDFEPIGWEMSCHHPLHKEGGAKCRKNLKSVTKHRDESMTLRMLKAWGAWGARVSTRKGHEKVWQCVLQAAQDGTLPESFADVTEYTTDSGTEVQVPKRARV</sequence>
<name>A0A812S6U9_9DINO</name>
<evidence type="ECO:0000313" key="3">
    <source>
        <dbReference type="Proteomes" id="UP000604046"/>
    </source>
</evidence>